<name>A0A8K0C8R2_IGNLU</name>
<evidence type="ECO:0000313" key="1">
    <source>
        <dbReference type="EMBL" id="KAF2880128.1"/>
    </source>
</evidence>
<gene>
    <name evidence="1" type="ORF">ILUMI_26039</name>
</gene>
<dbReference type="EMBL" id="VTPC01091021">
    <property type="protein sequence ID" value="KAF2880128.1"/>
    <property type="molecule type" value="Genomic_DNA"/>
</dbReference>
<proteinExistence type="predicted"/>
<organism evidence="1 2">
    <name type="scientific">Ignelater luminosus</name>
    <name type="common">Cucubano</name>
    <name type="synonym">Pyrophorus luminosus</name>
    <dbReference type="NCBI Taxonomy" id="2038154"/>
    <lineage>
        <taxon>Eukaryota</taxon>
        <taxon>Metazoa</taxon>
        <taxon>Ecdysozoa</taxon>
        <taxon>Arthropoda</taxon>
        <taxon>Hexapoda</taxon>
        <taxon>Insecta</taxon>
        <taxon>Pterygota</taxon>
        <taxon>Neoptera</taxon>
        <taxon>Endopterygota</taxon>
        <taxon>Coleoptera</taxon>
        <taxon>Polyphaga</taxon>
        <taxon>Elateriformia</taxon>
        <taxon>Elateroidea</taxon>
        <taxon>Elateridae</taxon>
        <taxon>Agrypninae</taxon>
        <taxon>Pyrophorini</taxon>
        <taxon>Ignelater</taxon>
    </lineage>
</organism>
<keyword evidence="2" id="KW-1185">Reference proteome</keyword>
<evidence type="ECO:0000313" key="2">
    <source>
        <dbReference type="Proteomes" id="UP000801492"/>
    </source>
</evidence>
<dbReference type="AlphaFoldDB" id="A0A8K0C8R2"/>
<comment type="caution">
    <text evidence="1">The sequence shown here is derived from an EMBL/GenBank/DDBJ whole genome shotgun (WGS) entry which is preliminary data.</text>
</comment>
<dbReference type="OrthoDB" id="2016582at2759"/>
<dbReference type="Proteomes" id="UP000801492">
    <property type="component" value="Unassembled WGS sequence"/>
</dbReference>
<protein>
    <recommendedName>
        <fullName evidence="3">Reverse transcriptase domain-containing protein</fullName>
    </recommendedName>
</protein>
<reference evidence="1" key="1">
    <citation type="submission" date="2019-08" db="EMBL/GenBank/DDBJ databases">
        <title>The genome of the North American firefly Photinus pyralis.</title>
        <authorList>
            <consortium name="Photinus pyralis genome working group"/>
            <person name="Fallon T.R."/>
            <person name="Sander Lower S.E."/>
            <person name="Weng J.-K."/>
        </authorList>
    </citation>
    <scope>NUCLEOTIDE SEQUENCE</scope>
    <source>
        <strain evidence="1">TRF0915ILg1</strain>
        <tissue evidence="1">Whole body</tissue>
    </source>
</reference>
<sequence>MEEFVPLRNKIIKFLRGPFQEFPSSSFVFSLTIQSIIEVIKSELNCWFLDDGTLGGDPKNVLKDFYKIKELFFKMRFEINPAKCELLFVGTKKQKVFDEFSVASPGIQIIEKLTILGSPVIKEAISTTLSKKLECSCSVLLITTLYFDSETDVHFMNLSNIQIPGTTSAL</sequence>
<accession>A0A8K0C8R2</accession>
<evidence type="ECO:0008006" key="3">
    <source>
        <dbReference type="Google" id="ProtNLM"/>
    </source>
</evidence>